<sequence>MNKSVKTKINYITHIILIIALNAFFLKEAYEATGFKLSEMTFLYLITLIILDLVFFVTPGIYNK</sequence>
<reference evidence="2 3" key="1">
    <citation type="journal article" date="2019" name="Int. J. Syst. Evol. Microbiol.">
        <title>The Global Catalogue of Microorganisms (GCM) 10K type strain sequencing project: providing services to taxonomists for standard genome sequencing and annotation.</title>
        <authorList>
            <consortium name="The Broad Institute Genomics Platform"/>
            <consortium name="The Broad Institute Genome Sequencing Center for Infectious Disease"/>
            <person name="Wu L."/>
            <person name="Ma J."/>
        </authorList>
    </citation>
    <scope>NUCLEOTIDE SEQUENCE [LARGE SCALE GENOMIC DNA]</scope>
    <source>
        <strain evidence="2 3">JCM 1407</strain>
    </source>
</reference>
<keyword evidence="3" id="KW-1185">Reference proteome</keyword>
<name>A0ABN1JJZ1_9CLOT</name>
<evidence type="ECO:0000313" key="2">
    <source>
        <dbReference type="EMBL" id="GAA0741430.1"/>
    </source>
</evidence>
<comment type="caution">
    <text evidence="2">The sequence shown here is derived from an EMBL/GenBank/DDBJ whole genome shotgun (WGS) entry which is preliminary data.</text>
</comment>
<gene>
    <name evidence="2" type="ORF">GCM10008906_22530</name>
</gene>
<protein>
    <submittedName>
        <fullName evidence="2">Uncharacterized protein</fullName>
    </submittedName>
</protein>
<dbReference type="RefSeq" id="WP_343761689.1">
    <property type="nucleotide sequence ID" value="NZ_BAAACG010000010.1"/>
</dbReference>
<evidence type="ECO:0000256" key="1">
    <source>
        <dbReference type="SAM" id="Phobius"/>
    </source>
</evidence>
<feature type="transmembrane region" description="Helical" evidence="1">
    <location>
        <begin position="12"/>
        <end position="30"/>
    </location>
</feature>
<evidence type="ECO:0000313" key="3">
    <source>
        <dbReference type="Proteomes" id="UP001501510"/>
    </source>
</evidence>
<dbReference type="Proteomes" id="UP001501510">
    <property type="component" value="Unassembled WGS sequence"/>
</dbReference>
<keyword evidence="1" id="KW-0812">Transmembrane</keyword>
<proteinExistence type="predicted"/>
<accession>A0ABN1JJZ1</accession>
<dbReference type="EMBL" id="BAAACG010000010">
    <property type="protein sequence ID" value="GAA0741430.1"/>
    <property type="molecule type" value="Genomic_DNA"/>
</dbReference>
<organism evidence="2 3">
    <name type="scientific">Clostridium oceanicum</name>
    <dbReference type="NCBI Taxonomy" id="1543"/>
    <lineage>
        <taxon>Bacteria</taxon>
        <taxon>Bacillati</taxon>
        <taxon>Bacillota</taxon>
        <taxon>Clostridia</taxon>
        <taxon>Eubacteriales</taxon>
        <taxon>Clostridiaceae</taxon>
        <taxon>Clostridium</taxon>
    </lineage>
</organism>
<keyword evidence="1" id="KW-0472">Membrane</keyword>
<feature type="transmembrane region" description="Helical" evidence="1">
    <location>
        <begin position="42"/>
        <end position="62"/>
    </location>
</feature>
<keyword evidence="1" id="KW-1133">Transmembrane helix</keyword>